<keyword evidence="1" id="KW-1133">Transmembrane helix</keyword>
<comment type="caution">
    <text evidence="2">The sequence shown here is derived from an EMBL/GenBank/DDBJ whole genome shotgun (WGS) entry which is preliminary data.</text>
</comment>
<dbReference type="EMBL" id="JACRDE010000610">
    <property type="protein sequence ID" value="MBI5252458.1"/>
    <property type="molecule type" value="Genomic_DNA"/>
</dbReference>
<accession>A0A9D6V5X3</accession>
<dbReference type="Proteomes" id="UP000807825">
    <property type="component" value="Unassembled WGS sequence"/>
</dbReference>
<feature type="transmembrane region" description="Helical" evidence="1">
    <location>
        <begin position="20"/>
        <end position="38"/>
    </location>
</feature>
<keyword evidence="1" id="KW-0472">Membrane</keyword>
<feature type="non-terminal residue" evidence="2">
    <location>
        <position position="127"/>
    </location>
</feature>
<evidence type="ECO:0000313" key="2">
    <source>
        <dbReference type="EMBL" id="MBI5252458.1"/>
    </source>
</evidence>
<proteinExistence type="predicted"/>
<keyword evidence="1" id="KW-0812">Transmembrane</keyword>
<sequence length="127" mass="14669">MEQRTWVHLIELKGLKAHFYVLMTLWAFTICGLLWWDISDIREGTRRRASFVANAHFDKDQAFRLWATSHGGVYVPIDDKTRPNPHLGQIEERDISTPSGVKLTLMNPAYMLRQLHEESDGLYGVKG</sequence>
<protein>
    <submittedName>
        <fullName evidence="2">ATPase</fullName>
    </submittedName>
</protein>
<name>A0A9D6V5X3_9BACT</name>
<organism evidence="2 3">
    <name type="scientific">Desulfomonile tiedjei</name>
    <dbReference type="NCBI Taxonomy" id="2358"/>
    <lineage>
        <taxon>Bacteria</taxon>
        <taxon>Pseudomonadati</taxon>
        <taxon>Thermodesulfobacteriota</taxon>
        <taxon>Desulfomonilia</taxon>
        <taxon>Desulfomonilales</taxon>
        <taxon>Desulfomonilaceae</taxon>
        <taxon>Desulfomonile</taxon>
    </lineage>
</organism>
<evidence type="ECO:0000313" key="3">
    <source>
        <dbReference type="Proteomes" id="UP000807825"/>
    </source>
</evidence>
<dbReference type="AlphaFoldDB" id="A0A9D6V5X3"/>
<gene>
    <name evidence="2" type="ORF">HY912_23435</name>
</gene>
<evidence type="ECO:0000256" key="1">
    <source>
        <dbReference type="SAM" id="Phobius"/>
    </source>
</evidence>
<reference evidence="2" key="1">
    <citation type="submission" date="2020-07" db="EMBL/GenBank/DDBJ databases">
        <title>Huge and variable diversity of episymbiotic CPR bacteria and DPANN archaea in groundwater ecosystems.</title>
        <authorList>
            <person name="He C.Y."/>
            <person name="Keren R."/>
            <person name="Whittaker M."/>
            <person name="Farag I.F."/>
            <person name="Doudna J."/>
            <person name="Cate J.H.D."/>
            <person name="Banfield J.F."/>
        </authorList>
    </citation>
    <scope>NUCLEOTIDE SEQUENCE</scope>
    <source>
        <strain evidence="2">NC_groundwater_1664_Pr3_B-0.1um_52_9</strain>
    </source>
</reference>